<keyword evidence="3" id="KW-1185">Reference proteome</keyword>
<dbReference type="RefSeq" id="WP_145274794.1">
    <property type="nucleotide sequence ID" value="NZ_CP036426.1"/>
</dbReference>
<name>A0A518H8S0_9BACT</name>
<dbReference type="Pfam" id="PF02811">
    <property type="entry name" value="PHP"/>
    <property type="match status" value="1"/>
</dbReference>
<dbReference type="GO" id="GO:0035312">
    <property type="term" value="F:5'-3' DNA exonuclease activity"/>
    <property type="evidence" value="ECO:0007669"/>
    <property type="project" value="TreeGrafter"/>
</dbReference>
<dbReference type="GO" id="GO:0004534">
    <property type="term" value="F:5'-3' RNA exonuclease activity"/>
    <property type="evidence" value="ECO:0007669"/>
    <property type="project" value="TreeGrafter"/>
</dbReference>
<dbReference type="InterPro" id="IPR052018">
    <property type="entry name" value="PHP_domain"/>
</dbReference>
<dbReference type="InterPro" id="IPR004013">
    <property type="entry name" value="PHP_dom"/>
</dbReference>
<dbReference type="CDD" id="cd07432">
    <property type="entry name" value="PHP_HisPPase"/>
    <property type="match status" value="1"/>
</dbReference>
<dbReference type="EMBL" id="CP036426">
    <property type="protein sequence ID" value="QDV37258.1"/>
    <property type="molecule type" value="Genomic_DNA"/>
</dbReference>
<gene>
    <name evidence="2" type="ORF">ElP_51930</name>
</gene>
<dbReference type="KEGG" id="tpla:ElP_51930"/>
<dbReference type="PANTHER" id="PTHR42924:SF3">
    <property type="entry name" value="POLYMERASE_HISTIDINOL PHOSPHATASE N-TERMINAL DOMAIN-CONTAINING PROTEIN"/>
    <property type="match status" value="1"/>
</dbReference>
<protein>
    <submittedName>
        <fullName evidence="2">PHP domain protein</fullName>
    </submittedName>
</protein>
<organism evidence="2 3">
    <name type="scientific">Tautonia plasticadhaerens</name>
    <dbReference type="NCBI Taxonomy" id="2527974"/>
    <lineage>
        <taxon>Bacteria</taxon>
        <taxon>Pseudomonadati</taxon>
        <taxon>Planctomycetota</taxon>
        <taxon>Planctomycetia</taxon>
        <taxon>Isosphaerales</taxon>
        <taxon>Isosphaeraceae</taxon>
        <taxon>Tautonia</taxon>
    </lineage>
</organism>
<sequence>MARIDHHIHTTRHSPDSFIDPEDLIDRAREAGLDGVVITEHDALWDPDELADLASRAEGLTVLSGVEVSAREGHFLVYGLTDLDDCRPGVRLKALLEVVEAQGAAIVAAHPYRWGQDFDAIVETHGAVFDALEVVSNNVTPEMRAQTEAMLRRCPGMGSTGSSDAHDPMTIGCYFTEFSGPIRTMAEFVRALKSRSGKPRHRPGAVLIGGPIA</sequence>
<dbReference type="Pfam" id="PF13263">
    <property type="entry name" value="PHP_C"/>
    <property type="match status" value="1"/>
</dbReference>
<dbReference type="Proteomes" id="UP000317835">
    <property type="component" value="Chromosome"/>
</dbReference>
<dbReference type="SMART" id="SM00481">
    <property type="entry name" value="POLIIIAc"/>
    <property type="match status" value="1"/>
</dbReference>
<evidence type="ECO:0000259" key="1">
    <source>
        <dbReference type="SMART" id="SM00481"/>
    </source>
</evidence>
<dbReference type="InterPro" id="IPR003141">
    <property type="entry name" value="Pol/His_phosphatase_N"/>
</dbReference>
<reference evidence="2 3" key="1">
    <citation type="submission" date="2019-02" db="EMBL/GenBank/DDBJ databases">
        <title>Deep-cultivation of Planctomycetes and their phenomic and genomic characterization uncovers novel biology.</title>
        <authorList>
            <person name="Wiegand S."/>
            <person name="Jogler M."/>
            <person name="Boedeker C."/>
            <person name="Pinto D."/>
            <person name="Vollmers J."/>
            <person name="Rivas-Marin E."/>
            <person name="Kohn T."/>
            <person name="Peeters S.H."/>
            <person name="Heuer A."/>
            <person name="Rast P."/>
            <person name="Oberbeckmann S."/>
            <person name="Bunk B."/>
            <person name="Jeske O."/>
            <person name="Meyerdierks A."/>
            <person name="Storesund J.E."/>
            <person name="Kallscheuer N."/>
            <person name="Luecker S."/>
            <person name="Lage O.M."/>
            <person name="Pohl T."/>
            <person name="Merkel B.J."/>
            <person name="Hornburger P."/>
            <person name="Mueller R.-W."/>
            <person name="Bruemmer F."/>
            <person name="Labrenz M."/>
            <person name="Spormann A.M."/>
            <person name="Op den Camp H."/>
            <person name="Overmann J."/>
            <person name="Amann R."/>
            <person name="Jetten M.S.M."/>
            <person name="Mascher T."/>
            <person name="Medema M.H."/>
            <person name="Devos D.P."/>
            <person name="Kaster A.-K."/>
            <person name="Ovreas L."/>
            <person name="Rohde M."/>
            <person name="Galperin M.Y."/>
            <person name="Jogler C."/>
        </authorList>
    </citation>
    <scope>NUCLEOTIDE SEQUENCE [LARGE SCALE GENOMIC DNA]</scope>
    <source>
        <strain evidence="2 3">ElP</strain>
    </source>
</reference>
<dbReference type="PANTHER" id="PTHR42924">
    <property type="entry name" value="EXONUCLEASE"/>
    <property type="match status" value="1"/>
</dbReference>
<dbReference type="SUPFAM" id="SSF89550">
    <property type="entry name" value="PHP domain-like"/>
    <property type="match status" value="1"/>
</dbReference>
<evidence type="ECO:0000313" key="3">
    <source>
        <dbReference type="Proteomes" id="UP000317835"/>
    </source>
</evidence>
<dbReference type="AlphaFoldDB" id="A0A518H8S0"/>
<accession>A0A518H8S0</accession>
<evidence type="ECO:0000313" key="2">
    <source>
        <dbReference type="EMBL" id="QDV37258.1"/>
    </source>
</evidence>
<dbReference type="Gene3D" id="3.20.20.140">
    <property type="entry name" value="Metal-dependent hydrolases"/>
    <property type="match status" value="1"/>
</dbReference>
<dbReference type="OrthoDB" id="9775360at2"/>
<feature type="domain" description="Polymerase/histidinol phosphatase N-terminal" evidence="1">
    <location>
        <begin position="4"/>
        <end position="72"/>
    </location>
</feature>
<dbReference type="InterPro" id="IPR016195">
    <property type="entry name" value="Pol/histidinol_Pase-like"/>
</dbReference>
<proteinExistence type="predicted"/>